<keyword evidence="14" id="KW-1185">Reference proteome</keyword>
<evidence type="ECO:0000256" key="9">
    <source>
        <dbReference type="ARBA" id="ARBA00023235"/>
    </source>
</evidence>
<dbReference type="GO" id="GO:0003918">
    <property type="term" value="F:DNA topoisomerase type II (double strand cut, ATP-hydrolyzing) activity"/>
    <property type="evidence" value="ECO:0007669"/>
    <property type="project" value="UniProtKB-UniRule"/>
</dbReference>
<dbReference type="EC" id="5.6.2.2" evidence="4"/>
<evidence type="ECO:0000313" key="14">
    <source>
        <dbReference type="Proteomes" id="UP000195521"/>
    </source>
</evidence>
<dbReference type="PROSITE" id="PS52041">
    <property type="entry name" value="TOPO_IIB"/>
    <property type="match status" value="1"/>
</dbReference>
<dbReference type="Pfam" id="PF21180">
    <property type="entry name" value="TOP6A-Spo11_Toprim"/>
    <property type="match status" value="1"/>
</dbReference>
<dbReference type="InterPro" id="IPR034136">
    <property type="entry name" value="TOPRIM_Topo6A/Spo11"/>
</dbReference>
<evidence type="ECO:0000256" key="10">
    <source>
        <dbReference type="PROSITE-ProRule" id="PRU01385"/>
    </source>
</evidence>
<dbReference type="GO" id="GO:0007131">
    <property type="term" value="P:reciprocal meiotic recombination"/>
    <property type="evidence" value="ECO:0007669"/>
    <property type="project" value="TreeGrafter"/>
</dbReference>
<dbReference type="CDD" id="cd00223">
    <property type="entry name" value="TOPRIM_TopoIIB_SPO"/>
    <property type="match status" value="1"/>
</dbReference>
<comment type="caution">
    <text evidence="13">The sequence shown here is derived from an EMBL/GenBank/DDBJ whole genome shotgun (WGS) entry which is preliminary data.</text>
</comment>
<dbReference type="InterPro" id="IPR002815">
    <property type="entry name" value="Spo11/TopoVI_A"/>
</dbReference>
<evidence type="ECO:0000313" key="13">
    <source>
        <dbReference type="EMBL" id="GAW79976.1"/>
    </source>
</evidence>
<keyword evidence="8 10" id="KW-0238">DNA-binding</keyword>
<dbReference type="GO" id="GO:0005524">
    <property type="term" value="F:ATP binding"/>
    <property type="evidence" value="ECO:0007669"/>
    <property type="project" value="InterPro"/>
</dbReference>
<dbReference type="GO" id="GO:0000706">
    <property type="term" value="P:meiotic DNA double-strand break processing"/>
    <property type="evidence" value="ECO:0007669"/>
    <property type="project" value="TreeGrafter"/>
</dbReference>
<dbReference type="InterPro" id="IPR013049">
    <property type="entry name" value="Spo11/TopoVI_A_N"/>
</dbReference>
<comment type="similarity">
    <text evidence="3 10">Belongs to the TOP6A family.</text>
</comment>
<dbReference type="GeneID" id="39746688"/>
<evidence type="ECO:0000256" key="7">
    <source>
        <dbReference type="ARBA" id="ARBA00023029"/>
    </source>
</evidence>
<comment type="catalytic activity">
    <reaction evidence="1 10">
        <text>ATP-dependent breakage, passage and rejoining of double-stranded DNA.</text>
        <dbReference type="EC" id="5.6.2.2"/>
    </reaction>
</comment>
<evidence type="ECO:0000256" key="3">
    <source>
        <dbReference type="ARBA" id="ARBA00006559"/>
    </source>
</evidence>
<reference evidence="14" key="1">
    <citation type="submission" date="2017-04" db="EMBL/GenBank/DDBJ databases">
        <title>Plasmodium gonderi genome.</title>
        <authorList>
            <person name="Arisue N."/>
            <person name="Honma H."/>
            <person name="Kawai S."/>
            <person name="Tougan T."/>
            <person name="Tanabe K."/>
            <person name="Horii T."/>
        </authorList>
    </citation>
    <scope>NUCLEOTIDE SEQUENCE [LARGE SCALE GENOMIC DNA]</scope>
    <source>
        <strain evidence="14">ATCC 30045</strain>
    </source>
</reference>
<dbReference type="GO" id="GO:0003677">
    <property type="term" value="F:DNA binding"/>
    <property type="evidence" value="ECO:0007669"/>
    <property type="project" value="UniProtKB-UniRule"/>
</dbReference>
<dbReference type="Proteomes" id="UP000195521">
    <property type="component" value="Unassembled WGS sequence"/>
</dbReference>
<dbReference type="OMA" id="IETAGMF"/>
<sequence length="335" mass="39533">MINFKDVDKGNIFEEIEDFVLHILSWLLSFNVDIFKNNSEKKYPRILLNRNLVKLCRIASVVEFVNAMIIQDKSCTQREIYYKLYNLFSQQSQTNRHILHVCHILGFRRASLNIYASEKGCIAGQLVLTKHNQIMNLNHVENGLMINDSLLNVEKVESQAHYILVVEKYSLYQKLCENRIWNILPCILITGKGFPDFSTRKILCELVELLQLQCVYIGDYDPYGILIFLSYKNGCNTNEDAIYACEKMKWVGMNAHDIKLLPKEAIMPLSMKDKNVIRNLLKNENLSYNSKMRKEVTQMEKDNHKFEIEAMEYWGMEFFIQKYIIRRIMRKEWIA</sequence>
<feature type="domain" description="Topoisomerase 6 subunit A/Spo11 TOPRIM" evidence="12">
    <location>
        <begin position="162"/>
        <end position="328"/>
    </location>
</feature>
<dbReference type="InterPro" id="IPR036388">
    <property type="entry name" value="WH-like_DNA-bd_sf"/>
</dbReference>
<evidence type="ECO:0000259" key="12">
    <source>
        <dbReference type="Pfam" id="PF21180"/>
    </source>
</evidence>
<keyword evidence="6" id="KW-0460">Magnesium</keyword>
<dbReference type="Gene3D" id="3.40.1360.10">
    <property type="match status" value="1"/>
</dbReference>
<evidence type="ECO:0000256" key="1">
    <source>
        <dbReference type="ARBA" id="ARBA00000185"/>
    </source>
</evidence>
<dbReference type="GO" id="GO:0046872">
    <property type="term" value="F:metal ion binding"/>
    <property type="evidence" value="ECO:0007669"/>
    <property type="project" value="UniProtKB-KW"/>
</dbReference>
<feature type="active site" description="O-(5'-phospho-DNA)-tyrosine intermediate" evidence="10">
    <location>
        <position position="82"/>
    </location>
</feature>
<dbReference type="OrthoDB" id="5377392at2759"/>
<evidence type="ECO:0000259" key="11">
    <source>
        <dbReference type="Pfam" id="PF04406"/>
    </source>
</evidence>
<dbReference type="PRINTS" id="PR01550">
    <property type="entry name" value="TOP6AFAMILY"/>
</dbReference>
<dbReference type="AlphaFoldDB" id="A0A1Y1JBV7"/>
<dbReference type="InterPro" id="IPR036078">
    <property type="entry name" value="Spo11/TopoVI_A_sf"/>
</dbReference>
<proteinExistence type="inferred from homology"/>
<keyword evidence="5" id="KW-0479">Metal-binding</keyword>
<dbReference type="EMBL" id="BDQF01000007">
    <property type="protein sequence ID" value="GAW79976.1"/>
    <property type="molecule type" value="Genomic_DNA"/>
</dbReference>
<keyword evidence="7 10" id="KW-0799">Topoisomerase</keyword>
<evidence type="ECO:0000256" key="8">
    <source>
        <dbReference type="ARBA" id="ARBA00023125"/>
    </source>
</evidence>
<organism evidence="13 14">
    <name type="scientific">Plasmodium gonderi</name>
    <dbReference type="NCBI Taxonomy" id="77519"/>
    <lineage>
        <taxon>Eukaryota</taxon>
        <taxon>Sar</taxon>
        <taxon>Alveolata</taxon>
        <taxon>Apicomplexa</taxon>
        <taxon>Aconoidasida</taxon>
        <taxon>Haemosporida</taxon>
        <taxon>Plasmodiidae</taxon>
        <taxon>Plasmodium</taxon>
        <taxon>Plasmodium (Plasmodium)</taxon>
    </lineage>
</organism>
<feature type="domain" description="Spo11/DNA topoisomerase VI subunit A N-terminal" evidence="11">
    <location>
        <begin position="54"/>
        <end position="114"/>
    </location>
</feature>
<dbReference type="Pfam" id="PF04406">
    <property type="entry name" value="TP6A_N"/>
    <property type="match status" value="1"/>
</dbReference>
<dbReference type="Gene3D" id="1.10.10.10">
    <property type="entry name" value="Winged helix-like DNA-binding domain superfamily/Winged helix DNA-binding domain"/>
    <property type="match status" value="1"/>
</dbReference>
<dbReference type="PANTHER" id="PTHR10848">
    <property type="entry name" value="MEIOTIC RECOMBINATION PROTEIN SPO11"/>
    <property type="match status" value="1"/>
</dbReference>
<accession>A0A1Y1JBV7</accession>
<evidence type="ECO:0000256" key="2">
    <source>
        <dbReference type="ARBA" id="ARBA00001946"/>
    </source>
</evidence>
<comment type="cofactor">
    <cofactor evidence="2">
        <name>Mg(2+)</name>
        <dbReference type="ChEBI" id="CHEBI:18420"/>
    </cofactor>
</comment>
<dbReference type="RefSeq" id="XP_028542565.1">
    <property type="nucleotide sequence ID" value="XM_028686764.1"/>
</dbReference>
<evidence type="ECO:0000256" key="5">
    <source>
        <dbReference type="ARBA" id="ARBA00022723"/>
    </source>
</evidence>
<evidence type="ECO:0000256" key="4">
    <source>
        <dbReference type="ARBA" id="ARBA00012895"/>
    </source>
</evidence>
<protein>
    <recommendedName>
        <fullName evidence="4">DNA topoisomerase (ATP-hydrolyzing)</fullName>
        <ecNumber evidence="4">5.6.2.2</ecNumber>
    </recommendedName>
</protein>
<evidence type="ECO:0000256" key="6">
    <source>
        <dbReference type="ARBA" id="ARBA00022842"/>
    </source>
</evidence>
<dbReference type="GO" id="GO:0042138">
    <property type="term" value="P:meiotic DNA double-strand break formation"/>
    <property type="evidence" value="ECO:0007669"/>
    <property type="project" value="TreeGrafter"/>
</dbReference>
<dbReference type="GO" id="GO:0000228">
    <property type="term" value="C:nuclear chromosome"/>
    <property type="evidence" value="ECO:0007669"/>
    <property type="project" value="TreeGrafter"/>
</dbReference>
<dbReference type="SUPFAM" id="SSF56726">
    <property type="entry name" value="DNA topoisomerase IV, alpha subunit"/>
    <property type="match status" value="1"/>
</dbReference>
<name>A0A1Y1JBV7_PLAGO</name>
<gene>
    <name evidence="13" type="ORF">PGO_061210</name>
</gene>
<dbReference type="PANTHER" id="PTHR10848:SF0">
    <property type="entry name" value="MEIOTIC RECOMBINATION PROTEIN SPO11"/>
    <property type="match status" value="1"/>
</dbReference>
<keyword evidence="9 10" id="KW-0413">Isomerase</keyword>